<feature type="transmembrane region" description="Helical" evidence="7">
    <location>
        <begin position="194"/>
        <end position="217"/>
    </location>
</feature>
<feature type="domain" description="ABC transmembrane type-1" evidence="8">
    <location>
        <begin position="66"/>
        <end position="251"/>
    </location>
</feature>
<evidence type="ECO:0000259" key="8">
    <source>
        <dbReference type="PROSITE" id="PS50928"/>
    </source>
</evidence>
<evidence type="ECO:0000256" key="6">
    <source>
        <dbReference type="ARBA" id="ARBA00023136"/>
    </source>
</evidence>
<dbReference type="OrthoDB" id="50379at2157"/>
<dbReference type="PROSITE" id="PS50928">
    <property type="entry name" value="ABC_TM1"/>
    <property type="match status" value="1"/>
</dbReference>
<dbReference type="InterPro" id="IPR000515">
    <property type="entry name" value="MetI-like"/>
</dbReference>
<evidence type="ECO:0000256" key="7">
    <source>
        <dbReference type="RuleBase" id="RU363032"/>
    </source>
</evidence>
<evidence type="ECO:0000256" key="2">
    <source>
        <dbReference type="ARBA" id="ARBA00022448"/>
    </source>
</evidence>
<dbReference type="SUPFAM" id="SSF161098">
    <property type="entry name" value="MetI-like"/>
    <property type="match status" value="1"/>
</dbReference>
<organism evidence="9 10">
    <name type="scientific">Methanobrevibacter arboriphilus JCM 13429 = DSM 1125</name>
    <dbReference type="NCBI Taxonomy" id="1300164"/>
    <lineage>
        <taxon>Archaea</taxon>
        <taxon>Methanobacteriati</taxon>
        <taxon>Methanobacteriota</taxon>
        <taxon>Methanomada group</taxon>
        <taxon>Methanobacteria</taxon>
        <taxon>Methanobacteriales</taxon>
        <taxon>Methanobacteriaceae</taxon>
        <taxon>Methanobrevibacter</taxon>
    </lineage>
</organism>
<name>A0A1V6N1C1_METAZ</name>
<evidence type="ECO:0000256" key="1">
    <source>
        <dbReference type="ARBA" id="ARBA00004651"/>
    </source>
</evidence>
<protein>
    <submittedName>
        <fullName evidence="9">ABC-type transporter, permease component</fullName>
    </submittedName>
</protein>
<dbReference type="Proteomes" id="UP000191661">
    <property type="component" value="Unassembled WGS sequence"/>
</dbReference>
<evidence type="ECO:0000313" key="9">
    <source>
        <dbReference type="EMBL" id="OQD58402.1"/>
    </source>
</evidence>
<reference evidence="9 10" key="1">
    <citation type="submission" date="2014-12" db="EMBL/GenBank/DDBJ databases">
        <title>Genome sequence of Methanobrevibacter arboriphilicus DH1, DSM1125.</title>
        <authorList>
            <person name="Poehlein A."/>
            <person name="Thauer R.K."/>
            <person name="Seedorf H."/>
            <person name="Daniel R."/>
        </authorList>
    </citation>
    <scope>NUCLEOTIDE SEQUENCE [LARGE SCALE GENOMIC DNA]</scope>
    <source>
        <strain evidence="9 10">DH1</strain>
    </source>
</reference>
<keyword evidence="2 7" id="KW-0813">Transport</keyword>
<keyword evidence="6 7" id="KW-0472">Membrane</keyword>
<evidence type="ECO:0000256" key="4">
    <source>
        <dbReference type="ARBA" id="ARBA00022692"/>
    </source>
</evidence>
<feature type="transmembrane region" description="Helical" evidence="7">
    <location>
        <begin position="115"/>
        <end position="139"/>
    </location>
</feature>
<dbReference type="Gene3D" id="1.10.3720.10">
    <property type="entry name" value="MetI-like"/>
    <property type="match status" value="1"/>
</dbReference>
<proteinExistence type="inferred from homology"/>
<comment type="similarity">
    <text evidence="7">Belongs to the binding-protein-dependent transport system permease family.</text>
</comment>
<feature type="transmembrane region" description="Helical" evidence="7">
    <location>
        <begin position="73"/>
        <end position="95"/>
    </location>
</feature>
<dbReference type="CDD" id="cd06261">
    <property type="entry name" value="TM_PBP2"/>
    <property type="match status" value="1"/>
</dbReference>
<comment type="caution">
    <text evidence="9">The sequence shown here is derived from an EMBL/GenBank/DDBJ whole genome shotgun (WGS) entry which is preliminary data.</text>
</comment>
<keyword evidence="4 7" id="KW-0812">Transmembrane</keyword>
<comment type="subcellular location">
    <subcellularLocation>
        <location evidence="1 7">Cell membrane</location>
        <topology evidence="1 7">Multi-pass membrane protein</topology>
    </subcellularLocation>
</comment>
<evidence type="ECO:0000256" key="3">
    <source>
        <dbReference type="ARBA" id="ARBA00022475"/>
    </source>
</evidence>
<dbReference type="EMBL" id="JXMW01000016">
    <property type="protein sequence ID" value="OQD58402.1"/>
    <property type="molecule type" value="Genomic_DNA"/>
</dbReference>
<keyword evidence="5 7" id="KW-1133">Transmembrane helix</keyword>
<keyword evidence="3" id="KW-1003">Cell membrane</keyword>
<dbReference type="RefSeq" id="WP_080460688.1">
    <property type="nucleotide sequence ID" value="NZ_JXMW01000016.1"/>
</dbReference>
<dbReference type="PANTHER" id="PTHR30151">
    <property type="entry name" value="ALKANE SULFONATE ABC TRANSPORTER-RELATED, MEMBRANE SUBUNIT"/>
    <property type="match status" value="1"/>
</dbReference>
<dbReference type="InterPro" id="IPR035906">
    <property type="entry name" value="MetI-like_sf"/>
</dbReference>
<feature type="transmembrane region" description="Helical" evidence="7">
    <location>
        <begin position="229"/>
        <end position="250"/>
    </location>
</feature>
<dbReference type="AlphaFoldDB" id="A0A1V6N1C1"/>
<feature type="transmembrane region" description="Helical" evidence="7">
    <location>
        <begin position="20"/>
        <end position="43"/>
    </location>
</feature>
<evidence type="ECO:0000313" key="10">
    <source>
        <dbReference type="Proteomes" id="UP000191661"/>
    </source>
</evidence>
<dbReference type="PANTHER" id="PTHR30151:SF0">
    <property type="entry name" value="ABC TRANSPORTER PERMEASE PROTEIN MJ0413-RELATED"/>
    <property type="match status" value="1"/>
</dbReference>
<keyword evidence="10" id="KW-1185">Reference proteome</keyword>
<accession>A0A1V6N1C1</accession>
<dbReference type="GO" id="GO:0055085">
    <property type="term" value="P:transmembrane transport"/>
    <property type="evidence" value="ECO:0007669"/>
    <property type="project" value="InterPro"/>
</dbReference>
<sequence>MSSVNFSPTSLFKSTLHKYIAIIVFLIAWQILPTLGLVNQIFIPTPTTILNEMYRLCLDGTLQYNTLVSLWRVFSGFLLALIVALPLGFLLGGFFKNFEKAVNPLLQLLSQANPFTLFPIFIVFLGIGELSKITIIYWVTQWPILLNTITGISNVDPVLVKMAKSAGLGKVEIFTKVLIPASLPTVFTGIRMGAVFAFFMLIGAEMLGSTAGLGHMIMQAQMVMQIPKMWAGIVTVALLGYIVNYGLLYLEKRVSTWKQDVEI</sequence>
<evidence type="ECO:0000256" key="5">
    <source>
        <dbReference type="ARBA" id="ARBA00022989"/>
    </source>
</evidence>
<dbReference type="GO" id="GO:0005886">
    <property type="term" value="C:plasma membrane"/>
    <property type="evidence" value="ECO:0007669"/>
    <property type="project" value="UniProtKB-SubCell"/>
</dbReference>
<gene>
    <name evidence="9" type="ORF">MBBAR_16c00050</name>
</gene>
<dbReference type="Pfam" id="PF00528">
    <property type="entry name" value="BPD_transp_1"/>
    <property type="match status" value="1"/>
</dbReference>